<gene>
    <name evidence="1" type="ORF">J42TS3_42380</name>
</gene>
<keyword evidence="2" id="KW-1185">Reference proteome</keyword>
<dbReference type="RefSeq" id="WP_213656239.1">
    <property type="nucleotide sequence ID" value="NZ_BOSL01000016.1"/>
</dbReference>
<proteinExistence type="predicted"/>
<evidence type="ECO:0000313" key="2">
    <source>
        <dbReference type="Proteomes" id="UP000679992"/>
    </source>
</evidence>
<sequence length="93" mass="11199">MKKEGKRFEIRMKGNIVTIETDRTRIGSLETLIRLILHEYSKKKPEELDKFMARMNLHYEIITNRLKPKEEPPEPLDDFDFWDGLMKRPPLQN</sequence>
<dbReference type="Proteomes" id="UP000679992">
    <property type="component" value="Unassembled WGS sequence"/>
</dbReference>
<organism evidence="1 2">
    <name type="scientific">Paenibacillus vini</name>
    <dbReference type="NCBI Taxonomy" id="1476024"/>
    <lineage>
        <taxon>Bacteria</taxon>
        <taxon>Bacillati</taxon>
        <taxon>Bacillota</taxon>
        <taxon>Bacilli</taxon>
        <taxon>Bacillales</taxon>
        <taxon>Paenibacillaceae</taxon>
        <taxon>Paenibacillus</taxon>
    </lineage>
</organism>
<protein>
    <submittedName>
        <fullName evidence="1">Uncharacterized protein</fullName>
    </submittedName>
</protein>
<accession>A0ABQ4MGT5</accession>
<comment type="caution">
    <text evidence="1">The sequence shown here is derived from an EMBL/GenBank/DDBJ whole genome shotgun (WGS) entry which is preliminary data.</text>
</comment>
<name>A0ABQ4MGT5_9BACL</name>
<dbReference type="EMBL" id="BOSL01000016">
    <property type="protein sequence ID" value="GIP55203.1"/>
    <property type="molecule type" value="Genomic_DNA"/>
</dbReference>
<reference evidence="1 2" key="1">
    <citation type="submission" date="2021-03" db="EMBL/GenBank/DDBJ databases">
        <title>Antimicrobial resistance genes in bacteria isolated from Japanese honey, and their potential for conferring macrolide and lincosamide resistance in the American foulbrood pathogen Paenibacillus larvae.</title>
        <authorList>
            <person name="Okamoto M."/>
            <person name="Kumagai M."/>
            <person name="Kanamori H."/>
            <person name="Takamatsu D."/>
        </authorList>
    </citation>
    <scope>NUCLEOTIDE SEQUENCE [LARGE SCALE GENOMIC DNA]</scope>
    <source>
        <strain evidence="1 2">J42TS3</strain>
    </source>
</reference>
<evidence type="ECO:0000313" key="1">
    <source>
        <dbReference type="EMBL" id="GIP55203.1"/>
    </source>
</evidence>